<dbReference type="Proteomes" id="UP000316759">
    <property type="component" value="Unassembled WGS sequence"/>
</dbReference>
<organism evidence="1 2">
    <name type="scientific">Fasciola gigantica</name>
    <name type="common">Giant liver fluke</name>
    <dbReference type="NCBI Taxonomy" id="46835"/>
    <lineage>
        <taxon>Eukaryota</taxon>
        <taxon>Metazoa</taxon>
        <taxon>Spiralia</taxon>
        <taxon>Lophotrochozoa</taxon>
        <taxon>Platyhelminthes</taxon>
        <taxon>Trematoda</taxon>
        <taxon>Digenea</taxon>
        <taxon>Plagiorchiida</taxon>
        <taxon>Echinostomata</taxon>
        <taxon>Echinostomatoidea</taxon>
        <taxon>Fasciolidae</taxon>
        <taxon>Fasciola</taxon>
    </lineage>
</organism>
<dbReference type="AlphaFoldDB" id="A0A504Z162"/>
<name>A0A504Z162_FASGI</name>
<gene>
    <name evidence="1" type="ORF">FGIG_03769</name>
</gene>
<evidence type="ECO:0000313" key="1">
    <source>
        <dbReference type="EMBL" id="TPP67543.1"/>
    </source>
</evidence>
<reference evidence="1 2" key="1">
    <citation type="submission" date="2019-04" db="EMBL/GenBank/DDBJ databases">
        <title>Annotation for the trematode Fasciola gigantica.</title>
        <authorList>
            <person name="Choi Y.-J."/>
        </authorList>
    </citation>
    <scope>NUCLEOTIDE SEQUENCE [LARGE SCALE GENOMIC DNA]</scope>
    <source>
        <strain evidence="1">Uganda_cow_1</strain>
    </source>
</reference>
<dbReference type="EMBL" id="SUNJ01000562">
    <property type="protein sequence ID" value="TPP67543.1"/>
    <property type="molecule type" value="Genomic_DNA"/>
</dbReference>
<evidence type="ECO:0000313" key="2">
    <source>
        <dbReference type="Proteomes" id="UP000316759"/>
    </source>
</evidence>
<keyword evidence="2" id="KW-1185">Reference proteome</keyword>
<proteinExistence type="predicted"/>
<comment type="caution">
    <text evidence="1">The sequence shown here is derived from an EMBL/GenBank/DDBJ whole genome shotgun (WGS) entry which is preliminary data.</text>
</comment>
<sequence>MRKYPASNVQCRICDKYGHLARVYRKLTVLYVRDTNASDLCSTNQPSDNIRALNTRSPRPALHNVKSKLPLPGIRTFYFEPVDNVHSLKIELDSASPIANTLRFLPHPSCHFTDSPVIVHLVVIQTIQCPFLVLYM</sequence>
<protein>
    <submittedName>
        <fullName evidence="1">Uncharacterized protein</fullName>
    </submittedName>
</protein>
<accession>A0A504Z162</accession>